<organism evidence="7 8">
    <name type="scientific">Winogradskyella poriferorum</name>
    <dbReference type="NCBI Taxonomy" id="307627"/>
    <lineage>
        <taxon>Bacteria</taxon>
        <taxon>Pseudomonadati</taxon>
        <taxon>Bacteroidota</taxon>
        <taxon>Flavobacteriia</taxon>
        <taxon>Flavobacteriales</taxon>
        <taxon>Flavobacteriaceae</taxon>
        <taxon>Winogradskyella</taxon>
    </lineage>
</organism>
<evidence type="ECO:0000259" key="6">
    <source>
        <dbReference type="Pfam" id="PF17851"/>
    </source>
</evidence>
<keyword evidence="5" id="KW-0812">Transmembrane</keyword>
<dbReference type="InterPro" id="IPR023296">
    <property type="entry name" value="Glyco_hydro_beta-prop_sf"/>
</dbReference>
<evidence type="ECO:0000313" key="8">
    <source>
        <dbReference type="Proteomes" id="UP001356704"/>
    </source>
</evidence>
<evidence type="ECO:0000256" key="5">
    <source>
        <dbReference type="SAM" id="Phobius"/>
    </source>
</evidence>
<name>A0ABU7W8X4_9FLAO</name>
<sequence>MIKENHISRIILTVLITLFNLSLVSIYAQVAKNPVIWADVPDVSTIRVGDTYYMSSTTMHMSPGLPIMKSKDLVNWEIAGYAYDRLVENDIMNLENGQEAYGKGSWASSLRYHNDTFYVSTFSATSGKTHVYKTKNIETGPWESHSFEPVLHDNSLFFDDDGKVYMLYGGGTIKLVELLPDASAIKPNGIEKVIIDNVNLVFGKDEVGGLPGEGCQIHKINGKYYLFNIASPKSHWARTVIVHRADKITGPYEGRVVLQDQHIAQGGLIDTPDGNWYAMLFGDRGSVGRIPYLVPVKWENDWPVLGTNGKVPETLDLPDNSNGIFGIVASDEFERKENDPKLPLAWQWNHNPDNKNWAILENPGRLRITTGRIDKNVLFAKNTLTQRTFGPKSSATTLVNVSKMRNGDVAGLIAFQNKFGYVGVKKENNKMFIVMTQSRLGFEDEDQKQGIKMINKLSESFKEIERIPLHQENVYFKIDCDFETDEAYFYYSLDGENWQKIGNTLNMVYTFTKHFMGYRFGLFNFATEEAGGYVDFDYYRINKND</sequence>
<evidence type="ECO:0000256" key="1">
    <source>
        <dbReference type="ARBA" id="ARBA00009865"/>
    </source>
</evidence>
<dbReference type="GO" id="GO:0016787">
    <property type="term" value="F:hydrolase activity"/>
    <property type="evidence" value="ECO:0007669"/>
    <property type="project" value="UniProtKB-KW"/>
</dbReference>
<protein>
    <submittedName>
        <fullName evidence="7">Glycoside hydrolase 43 family protein</fullName>
    </submittedName>
</protein>
<dbReference type="CDD" id="cd09001">
    <property type="entry name" value="GH43_FsAxh1-like"/>
    <property type="match status" value="1"/>
</dbReference>
<dbReference type="Gene3D" id="2.60.120.200">
    <property type="match status" value="1"/>
</dbReference>
<dbReference type="InterPro" id="IPR013320">
    <property type="entry name" value="ConA-like_dom_sf"/>
</dbReference>
<dbReference type="Proteomes" id="UP001356704">
    <property type="component" value="Unassembled WGS sequence"/>
</dbReference>
<dbReference type="Gene3D" id="2.115.10.20">
    <property type="entry name" value="Glycosyl hydrolase domain, family 43"/>
    <property type="match status" value="1"/>
</dbReference>
<dbReference type="SUPFAM" id="SSF75005">
    <property type="entry name" value="Arabinanase/levansucrase/invertase"/>
    <property type="match status" value="1"/>
</dbReference>
<evidence type="ECO:0000313" key="7">
    <source>
        <dbReference type="EMBL" id="MEF3080412.1"/>
    </source>
</evidence>
<dbReference type="InterPro" id="IPR041542">
    <property type="entry name" value="GH43_C2"/>
</dbReference>
<evidence type="ECO:0000256" key="4">
    <source>
        <dbReference type="RuleBase" id="RU361187"/>
    </source>
</evidence>
<keyword evidence="3 4" id="KW-0326">Glycosidase</keyword>
<dbReference type="InterPro" id="IPR006710">
    <property type="entry name" value="Glyco_hydro_43"/>
</dbReference>
<keyword evidence="8" id="KW-1185">Reference proteome</keyword>
<reference evidence="7 8" key="1">
    <citation type="submission" date="2024-02" db="EMBL/GenBank/DDBJ databases">
        <title>Winogradskyella poriferorum JCM 12885.</title>
        <authorList>
            <person name="Zhang D.-F."/>
            <person name="Fu Z.-Y."/>
        </authorList>
    </citation>
    <scope>NUCLEOTIDE SEQUENCE [LARGE SCALE GENOMIC DNA]</scope>
    <source>
        <strain evidence="7 8">JCM 12885</strain>
    </source>
</reference>
<evidence type="ECO:0000256" key="3">
    <source>
        <dbReference type="ARBA" id="ARBA00023295"/>
    </source>
</evidence>
<dbReference type="Pfam" id="PF17851">
    <property type="entry name" value="GH43_C2"/>
    <property type="match status" value="1"/>
</dbReference>
<keyword evidence="5" id="KW-0472">Membrane</keyword>
<dbReference type="SUPFAM" id="SSF49899">
    <property type="entry name" value="Concanavalin A-like lectins/glucanases"/>
    <property type="match status" value="1"/>
</dbReference>
<keyword evidence="5" id="KW-1133">Transmembrane helix</keyword>
<accession>A0ABU7W8X4</accession>
<comment type="similarity">
    <text evidence="1 4">Belongs to the glycosyl hydrolase 43 family.</text>
</comment>
<comment type="caution">
    <text evidence="7">The sequence shown here is derived from an EMBL/GenBank/DDBJ whole genome shotgun (WGS) entry which is preliminary data.</text>
</comment>
<feature type="domain" description="Beta-xylosidase C-terminal Concanavalin A-like" evidence="6">
    <location>
        <begin position="338"/>
        <end position="541"/>
    </location>
</feature>
<dbReference type="InterPro" id="IPR051795">
    <property type="entry name" value="Glycosyl_Hydrlase_43"/>
</dbReference>
<gene>
    <name evidence="7" type="ORF">V1468_15460</name>
</gene>
<evidence type="ECO:0000256" key="2">
    <source>
        <dbReference type="ARBA" id="ARBA00022801"/>
    </source>
</evidence>
<dbReference type="Pfam" id="PF04616">
    <property type="entry name" value="Glyco_hydro_43"/>
    <property type="match status" value="1"/>
</dbReference>
<dbReference type="RefSeq" id="WP_331811112.1">
    <property type="nucleotide sequence ID" value="NZ_JAZHOU010000007.1"/>
</dbReference>
<dbReference type="PANTHER" id="PTHR42812:SF15">
    <property type="entry name" value="HYDROLASE, PUTATIVE (AFU_ORTHOLOGUE AFUA_2G00930)-RELATED"/>
    <property type="match status" value="1"/>
</dbReference>
<feature type="transmembrane region" description="Helical" evidence="5">
    <location>
        <begin position="7"/>
        <end position="28"/>
    </location>
</feature>
<keyword evidence="2 4" id="KW-0378">Hydrolase</keyword>
<dbReference type="EMBL" id="JAZHOU010000007">
    <property type="protein sequence ID" value="MEF3080412.1"/>
    <property type="molecule type" value="Genomic_DNA"/>
</dbReference>
<dbReference type="PANTHER" id="PTHR42812">
    <property type="entry name" value="BETA-XYLOSIDASE"/>
    <property type="match status" value="1"/>
</dbReference>
<proteinExistence type="inferred from homology"/>